<evidence type="ECO:0000313" key="9">
    <source>
        <dbReference type="Proteomes" id="UP000680866"/>
    </source>
</evidence>
<dbReference type="PANTHER" id="PTHR42981">
    <property type="entry name" value="PYRUVATE DEHYDROGENASE [UBIQUINONE]"/>
    <property type="match status" value="1"/>
</dbReference>
<dbReference type="AlphaFoldDB" id="A0A810N802"/>
<feature type="domain" description="Thiamine pyrophosphate enzyme central" evidence="5">
    <location>
        <begin position="201"/>
        <end position="331"/>
    </location>
</feature>
<protein>
    <submittedName>
        <fullName evidence="8">Pyruvate oxidase</fullName>
    </submittedName>
</protein>
<evidence type="ECO:0000259" key="6">
    <source>
        <dbReference type="Pfam" id="PF02775"/>
    </source>
</evidence>
<gene>
    <name evidence="8" type="ORF">Prubr_56150</name>
</gene>
<evidence type="ECO:0000313" key="8">
    <source>
        <dbReference type="EMBL" id="BCJ68594.1"/>
    </source>
</evidence>
<dbReference type="PROSITE" id="PS00187">
    <property type="entry name" value="TPP_ENZYMES"/>
    <property type="match status" value="1"/>
</dbReference>
<dbReference type="InterPro" id="IPR047210">
    <property type="entry name" value="TPP_PYR_POXB-like"/>
</dbReference>
<reference evidence="8" key="1">
    <citation type="submission" date="2020-08" db="EMBL/GenBank/DDBJ databases">
        <title>Whole genome shotgun sequence of Polymorphospora rubra NBRC 101157.</title>
        <authorList>
            <person name="Komaki H."/>
            <person name="Tamura T."/>
        </authorList>
    </citation>
    <scope>NUCLEOTIDE SEQUENCE</scope>
    <source>
        <strain evidence="8">NBRC 101157</strain>
    </source>
</reference>
<comment type="similarity">
    <text evidence="1 3">Belongs to the TPP enzyme family.</text>
</comment>
<dbReference type="EMBL" id="AP023359">
    <property type="protein sequence ID" value="BCJ68594.1"/>
    <property type="molecule type" value="Genomic_DNA"/>
</dbReference>
<sequence length="588" mass="63725">MQEIVGESLARRLVDWGVDTVFGLPGDGINGLMEGFRRCQDRLRFVLVHHEEAAAFMATGYAKATGRIGVCVATSGPGAIHLLNGLYDAKLDHTPVLAITGMQETSVLGSRYQQEVHTELLYQDVASYNLMVTNPQQMPGVVDIAIRDALAKRTVAHLTFPNDIQVAPAAEDPYRHVSPGKPPMSRSSLSRPPVPAAQPDLARAAEVLNAGRKVAMLVGIGARDARDEVLAVAEALASPIVKTLSGKQVVPDDHPLTTGGLGLLGTRPSEELMEECDTLLMVGTSFPYAKYLPAPGQARTVQIDVDASQIGMRVPVEAPVNADARLALQQLRPLLRERTDRSFLSRYQAERDAWRSDMESLENPDRHPVAPQYLISCVDDAAADDAILTCDSGTIATWAARHWTIRGGREFYLSGNLATMAPGLPYAIAIQHANPGRQVIAFVGDGGFAMLMAEFLTAVRHELPIKVVINNNNSYGQILWEQIILGYPEYAVRHRQPEADFGAWARACGGYGAKVTESGALPDAIRAALAHPGPALIDCDVNPNEPPMPGKVRYDQAKHFTEAFLRGQPHKAATVATVVRDKINELRS</sequence>
<dbReference type="Gene3D" id="3.40.50.1220">
    <property type="entry name" value="TPP-binding domain"/>
    <property type="match status" value="1"/>
</dbReference>
<dbReference type="GO" id="GO:0000287">
    <property type="term" value="F:magnesium ion binding"/>
    <property type="evidence" value="ECO:0007669"/>
    <property type="project" value="InterPro"/>
</dbReference>
<keyword evidence="9" id="KW-1185">Reference proteome</keyword>
<accession>A0A810N802</accession>
<dbReference type="InterPro" id="IPR047212">
    <property type="entry name" value="TPP_POXB-like"/>
</dbReference>
<evidence type="ECO:0000256" key="2">
    <source>
        <dbReference type="ARBA" id="ARBA00023052"/>
    </source>
</evidence>
<dbReference type="KEGG" id="pry:Prubr_56150"/>
<feature type="region of interest" description="Disordered" evidence="4">
    <location>
        <begin position="171"/>
        <end position="197"/>
    </location>
</feature>
<organism evidence="8 9">
    <name type="scientific">Polymorphospora rubra</name>
    <dbReference type="NCBI Taxonomy" id="338584"/>
    <lineage>
        <taxon>Bacteria</taxon>
        <taxon>Bacillati</taxon>
        <taxon>Actinomycetota</taxon>
        <taxon>Actinomycetes</taxon>
        <taxon>Micromonosporales</taxon>
        <taxon>Micromonosporaceae</taxon>
        <taxon>Polymorphospora</taxon>
    </lineage>
</organism>
<evidence type="ECO:0000256" key="1">
    <source>
        <dbReference type="ARBA" id="ARBA00007812"/>
    </source>
</evidence>
<dbReference type="InterPro" id="IPR029061">
    <property type="entry name" value="THDP-binding"/>
</dbReference>
<evidence type="ECO:0000259" key="7">
    <source>
        <dbReference type="Pfam" id="PF02776"/>
    </source>
</evidence>
<keyword evidence="2 3" id="KW-0786">Thiamine pyrophosphate</keyword>
<feature type="domain" description="Thiamine pyrophosphate enzyme TPP-binding" evidence="6">
    <location>
        <begin position="391"/>
        <end position="539"/>
    </location>
</feature>
<dbReference type="Proteomes" id="UP000680866">
    <property type="component" value="Chromosome"/>
</dbReference>
<evidence type="ECO:0000256" key="4">
    <source>
        <dbReference type="SAM" id="MobiDB-lite"/>
    </source>
</evidence>
<evidence type="ECO:0000256" key="3">
    <source>
        <dbReference type="RuleBase" id="RU362132"/>
    </source>
</evidence>
<dbReference type="InterPro" id="IPR012000">
    <property type="entry name" value="Thiamin_PyroP_enz_cen_dom"/>
</dbReference>
<dbReference type="SUPFAM" id="SSF52518">
    <property type="entry name" value="Thiamin diphosphate-binding fold (THDP-binding)"/>
    <property type="match status" value="2"/>
</dbReference>
<dbReference type="CDD" id="cd07039">
    <property type="entry name" value="TPP_PYR_POX"/>
    <property type="match status" value="1"/>
</dbReference>
<keyword evidence="8" id="KW-0670">Pyruvate</keyword>
<feature type="domain" description="Thiamine pyrophosphate enzyme N-terminal TPP-binding" evidence="7">
    <location>
        <begin position="5"/>
        <end position="116"/>
    </location>
</feature>
<dbReference type="GO" id="GO:0030976">
    <property type="term" value="F:thiamine pyrophosphate binding"/>
    <property type="evidence" value="ECO:0007669"/>
    <property type="project" value="InterPro"/>
</dbReference>
<dbReference type="Pfam" id="PF02775">
    <property type="entry name" value="TPP_enzyme_C"/>
    <property type="match status" value="1"/>
</dbReference>
<dbReference type="GO" id="GO:0003824">
    <property type="term" value="F:catalytic activity"/>
    <property type="evidence" value="ECO:0007669"/>
    <property type="project" value="InterPro"/>
</dbReference>
<dbReference type="InterPro" id="IPR047211">
    <property type="entry name" value="POXB-like"/>
</dbReference>
<dbReference type="InterPro" id="IPR000399">
    <property type="entry name" value="TPP-bd_CS"/>
</dbReference>
<dbReference type="PANTHER" id="PTHR42981:SF2">
    <property type="entry name" value="PYRUVATE DEHYDROGENASE [UBIQUINONE]"/>
    <property type="match status" value="1"/>
</dbReference>
<dbReference type="SUPFAM" id="SSF52467">
    <property type="entry name" value="DHS-like NAD/FAD-binding domain"/>
    <property type="match status" value="1"/>
</dbReference>
<dbReference type="Pfam" id="PF00205">
    <property type="entry name" value="TPP_enzyme_M"/>
    <property type="match status" value="1"/>
</dbReference>
<dbReference type="CDD" id="cd02014">
    <property type="entry name" value="TPP_POX"/>
    <property type="match status" value="1"/>
</dbReference>
<dbReference type="Gene3D" id="3.40.50.970">
    <property type="match status" value="2"/>
</dbReference>
<evidence type="ECO:0000259" key="5">
    <source>
        <dbReference type="Pfam" id="PF00205"/>
    </source>
</evidence>
<dbReference type="InterPro" id="IPR011766">
    <property type="entry name" value="TPP_enzyme_TPP-bd"/>
</dbReference>
<dbReference type="InterPro" id="IPR012001">
    <property type="entry name" value="Thiamin_PyroP_enz_TPP-bd_dom"/>
</dbReference>
<dbReference type="Pfam" id="PF02776">
    <property type="entry name" value="TPP_enzyme_N"/>
    <property type="match status" value="1"/>
</dbReference>
<dbReference type="InterPro" id="IPR029035">
    <property type="entry name" value="DHS-like_NAD/FAD-binding_dom"/>
</dbReference>
<proteinExistence type="inferred from homology"/>
<name>A0A810N802_9ACTN</name>